<keyword evidence="4" id="KW-0597">Phosphoprotein</keyword>
<evidence type="ECO:0000256" key="5">
    <source>
        <dbReference type="ARBA" id="ARBA00023212"/>
    </source>
</evidence>
<dbReference type="GO" id="GO:0005886">
    <property type="term" value="C:plasma membrane"/>
    <property type="evidence" value="ECO:0007669"/>
    <property type="project" value="TreeGrafter"/>
</dbReference>
<dbReference type="Pfam" id="PF00611">
    <property type="entry name" value="FCH"/>
    <property type="match status" value="1"/>
</dbReference>
<dbReference type="InterPro" id="IPR001060">
    <property type="entry name" value="FCH_dom"/>
</dbReference>
<evidence type="ECO:0000256" key="2">
    <source>
        <dbReference type="ARBA" id="ARBA00022443"/>
    </source>
</evidence>
<evidence type="ECO:0000256" key="3">
    <source>
        <dbReference type="ARBA" id="ARBA00022490"/>
    </source>
</evidence>
<evidence type="ECO:0000313" key="16">
    <source>
        <dbReference type="Proteomes" id="UP000249293"/>
    </source>
</evidence>
<evidence type="ECO:0000256" key="6">
    <source>
        <dbReference type="PROSITE-ProRule" id="PRU00192"/>
    </source>
</evidence>
<dbReference type="PROSITE" id="PS51741">
    <property type="entry name" value="F_BAR"/>
    <property type="match status" value="1"/>
</dbReference>
<dbReference type="EMBL" id="JQFK01000059">
    <property type="protein sequence ID" value="KGK36663.1"/>
    <property type="molecule type" value="Genomic_DNA"/>
</dbReference>
<keyword evidence="5" id="KW-0206">Cytoskeleton</keyword>
<keyword evidence="7 8" id="KW-0175">Coiled coil</keyword>
<dbReference type="InterPro" id="IPR036028">
    <property type="entry name" value="SH3-like_dom_sf"/>
</dbReference>
<evidence type="ECO:0000256" key="1">
    <source>
        <dbReference type="ARBA" id="ARBA00004245"/>
    </source>
</evidence>
<feature type="coiled-coil region" evidence="8">
    <location>
        <begin position="166"/>
        <end position="193"/>
    </location>
</feature>
<name>A0A099NUZ5_PICKU</name>
<dbReference type="PROSITE" id="PS50002">
    <property type="entry name" value="SH3"/>
    <property type="match status" value="1"/>
</dbReference>
<dbReference type="PANTHER" id="PTHR23065">
    <property type="entry name" value="PROLINE-SERINE-THREONINE PHOSPHATASE INTERACTING PROTEIN 1"/>
    <property type="match status" value="1"/>
</dbReference>
<dbReference type="GeneID" id="40384729"/>
<dbReference type="InterPro" id="IPR031160">
    <property type="entry name" value="F_BAR_dom"/>
</dbReference>
<reference evidence="12" key="2">
    <citation type="submission" date="2014-08" db="EMBL/GenBank/DDBJ databases">
        <title>Exploiting Issatchenkia orientalis SD108 for Succinic Acid Production.</title>
        <authorList>
            <person name="Xiao H."/>
            <person name="Shao Z."/>
            <person name="Jiang Y."/>
            <person name="Dole S."/>
            <person name="Zhao H."/>
        </authorList>
    </citation>
    <scope>NUCLEOTIDE SEQUENCE [LARGE SCALE GENOMIC DNA]</scope>
    <source>
        <strain evidence="12">SD108</strain>
    </source>
</reference>
<gene>
    <name evidence="11" type="ORF">C5L36_0C08470</name>
    <name evidence="13" type="ORF">CAS74_000860</name>
    <name evidence="12" type="ORF">JL09_g4189</name>
</gene>
<dbReference type="AlphaFoldDB" id="A0A099NUZ5"/>
<evidence type="ECO:0000313" key="14">
    <source>
        <dbReference type="Proteomes" id="UP000029867"/>
    </source>
</evidence>
<reference evidence="14" key="1">
    <citation type="journal article" date="2014" name="Microb. Cell Fact.">
        <title>Exploiting Issatchenkia orientalis SD108 for succinic acid production.</title>
        <authorList>
            <person name="Xiao H."/>
            <person name="Shao Z."/>
            <person name="Jiang Y."/>
            <person name="Dole S."/>
            <person name="Zhao H."/>
        </authorList>
    </citation>
    <scope>NUCLEOTIDE SEQUENCE [LARGE SCALE GENOMIC DNA]</scope>
    <source>
        <strain evidence="14">SD108</strain>
    </source>
</reference>
<accession>A0A099NUZ5</accession>
<evidence type="ECO:0000256" key="7">
    <source>
        <dbReference type="PROSITE-ProRule" id="PRU01077"/>
    </source>
</evidence>
<dbReference type="GO" id="GO:0030036">
    <property type="term" value="P:actin cytoskeleton organization"/>
    <property type="evidence" value="ECO:0007669"/>
    <property type="project" value="UniProtKB-ARBA"/>
</dbReference>
<evidence type="ECO:0000256" key="4">
    <source>
        <dbReference type="ARBA" id="ARBA00022553"/>
    </source>
</evidence>
<comment type="subcellular location">
    <subcellularLocation>
        <location evidence="1">Cytoplasm</location>
        <location evidence="1">Cytoskeleton</location>
    </subcellularLocation>
</comment>
<evidence type="ECO:0000259" key="10">
    <source>
        <dbReference type="PROSITE" id="PS51741"/>
    </source>
</evidence>
<evidence type="ECO:0000313" key="11">
    <source>
        <dbReference type="EMBL" id="AWU76934.1"/>
    </source>
</evidence>
<reference evidence="13 15" key="3">
    <citation type="submission" date="2017-05" db="EMBL/GenBank/DDBJ databases">
        <title>The Genome Sequence of Candida krusei Ckrusei653.</title>
        <authorList>
            <person name="Cuomo C."/>
            <person name="Forche A."/>
            <person name="Young S."/>
            <person name="Abouelleil A."/>
            <person name="Cao P."/>
            <person name="Chapman S."/>
            <person name="Cusick C."/>
            <person name="Shea T."/>
            <person name="Nusbaum C."/>
            <person name="Birren B."/>
        </authorList>
    </citation>
    <scope>NUCLEOTIDE SEQUENCE [LARGE SCALE GENOMIC DNA]</scope>
    <source>
        <strain evidence="13 15">Ckrusei653</strain>
    </source>
</reference>
<dbReference type="EMBL" id="NHMM01000001">
    <property type="protein sequence ID" value="OUT24472.1"/>
    <property type="molecule type" value="Genomic_DNA"/>
</dbReference>
<dbReference type="Proteomes" id="UP000195871">
    <property type="component" value="Unassembled WGS sequence"/>
</dbReference>
<evidence type="ECO:0000259" key="9">
    <source>
        <dbReference type="PROSITE" id="PS50002"/>
    </source>
</evidence>
<dbReference type="SUPFAM" id="SSF50044">
    <property type="entry name" value="SH3-domain"/>
    <property type="match status" value="1"/>
</dbReference>
<feature type="domain" description="SH3" evidence="9">
    <location>
        <begin position="577"/>
        <end position="636"/>
    </location>
</feature>
<dbReference type="KEGG" id="pkz:C5L36_0C08470"/>
<dbReference type="Gene3D" id="2.30.30.40">
    <property type="entry name" value="SH3 Domains"/>
    <property type="match status" value="1"/>
</dbReference>
<reference evidence="11 16" key="4">
    <citation type="submission" date="2018-06" db="EMBL/GenBank/DDBJ databases">
        <title>Population genomics shows no distinction between pathogenic Candida krusei and environmental Pichia kudriavzevii: One species, four names.</title>
        <authorList>
            <person name="Douglass A.P."/>
            <person name="Offei B."/>
            <person name="Braun-Galleani S."/>
            <person name="Coughlan A.Y."/>
            <person name="Martos A."/>
            <person name="Ortiz-Merino R.A."/>
            <person name="Byrne K.P."/>
            <person name="Wolfe K.H."/>
        </authorList>
    </citation>
    <scope>NUCLEOTIDE SEQUENCE [LARGE SCALE GENOMIC DNA]</scope>
    <source>
        <strain evidence="11 16">CBS573</strain>
    </source>
</reference>
<sequence length="636" mass="73383">MTSMITAMPGEKSFANFFWSKDSSGFEILSSQNQKGTKTLNSLSIFYKEFQTLENEYSRRFTSLVKKLNISKHEYGGSLQGSLETFQEQCTKIAEAHSLQSRRVNDSLQIPLLELIGERKAREKSLEAKVQQVWLQLSDYKGKCDSKSLKYEKIWKEINTLKSTRLTLDNREAQKLQEKINALKQKMYVIREENYELTRKYNEQLDHWLSLWWDSCNELQVSEEKRIKFLKRSLWEFANIESTFSVEQDQYAENIRSSLQECSAERDIASFINEFQTGDNMLAPLEFIDFANNQSRPVVMETTRKFNINDIPSIREKIEKQHQSRQKKKNPPPKVDELTDMAFEMIGKSKETFKELQEQAQKEVSQMKLSTPHEIDSKSVSEPSTFKVMSDYSTHTDQTSVLSQDANASFENDIDLHIAHLNKPQAGDDSFDRSDISESHDCLEKKNNVPLSEAGTIHTSNHEKTFSVKNDILRESMSPTKKTNSRTAKLNTFANLVKTKFEIAPQNQNCTKISRLGNRLSSNSLMLSPEEIEKSRIALAPQRKLSNGMKKSKSQYNFENKHVNMEYLPSFSSEGFPVIVHCRAKYSYTPAIPEELAFKKRDILLILHKQPDGWWFAENMRTGDSGVAPSNYLTEI</sequence>
<evidence type="ECO:0008006" key="17">
    <source>
        <dbReference type="Google" id="ProtNLM"/>
    </source>
</evidence>
<dbReference type="Pfam" id="PF00018">
    <property type="entry name" value="SH3_1"/>
    <property type="match status" value="1"/>
</dbReference>
<dbReference type="CDD" id="cd00174">
    <property type="entry name" value="SH3"/>
    <property type="match status" value="1"/>
</dbReference>
<protein>
    <recommendedName>
        <fullName evidence="17">Septation protein imp2</fullName>
    </recommendedName>
</protein>
<dbReference type="GO" id="GO:0030864">
    <property type="term" value="C:cortical actin cytoskeleton"/>
    <property type="evidence" value="ECO:0007669"/>
    <property type="project" value="UniProtKB-ARBA"/>
</dbReference>
<dbReference type="InterPro" id="IPR027267">
    <property type="entry name" value="AH/BAR_dom_sf"/>
</dbReference>
<dbReference type="OrthoDB" id="27823at2759"/>
<dbReference type="Proteomes" id="UP000249293">
    <property type="component" value="Chromosome 3"/>
</dbReference>
<feature type="domain" description="F-BAR" evidence="10">
    <location>
        <begin position="12"/>
        <end position="267"/>
    </location>
</feature>
<evidence type="ECO:0000313" key="15">
    <source>
        <dbReference type="Proteomes" id="UP000195871"/>
    </source>
</evidence>
<evidence type="ECO:0000256" key="8">
    <source>
        <dbReference type="SAM" id="Coils"/>
    </source>
</evidence>
<dbReference type="HOGENOM" id="CLU_003525_1_1_1"/>
<dbReference type="RefSeq" id="XP_029322411.1">
    <property type="nucleotide sequence ID" value="XM_029466551.1"/>
</dbReference>
<dbReference type="VEuPathDB" id="FungiDB:C5L36_0C08470"/>
<dbReference type="SMART" id="SM00055">
    <property type="entry name" value="FCH"/>
    <property type="match status" value="1"/>
</dbReference>
<proteinExistence type="predicted"/>
<dbReference type="eggNOG" id="KOG2398">
    <property type="taxonomic scope" value="Eukaryota"/>
</dbReference>
<dbReference type="PANTHER" id="PTHR23065:SF7">
    <property type="entry name" value="NOSTRIN, ISOFORM H"/>
    <property type="match status" value="1"/>
</dbReference>
<evidence type="ECO:0000313" key="12">
    <source>
        <dbReference type="EMBL" id="KGK36663.1"/>
    </source>
</evidence>
<dbReference type="EMBL" id="CP028775">
    <property type="protein sequence ID" value="AWU76934.1"/>
    <property type="molecule type" value="Genomic_DNA"/>
</dbReference>
<dbReference type="Proteomes" id="UP000029867">
    <property type="component" value="Unassembled WGS sequence"/>
</dbReference>
<evidence type="ECO:0000313" key="13">
    <source>
        <dbReference type="EMBL" id="OUT24472.1"/>
    </source>
</evidence>
<keyword evidence="16" id="KW-1185">Reference proteome</keyword>
<keyword evidence="2 6" id="KW-0728">SH3 domain</keyword>
<dbReference type="STRING" id="4909.A0A099NUZ5"/>
<dbReference type="InterPro" id="IPR001452">
    <property type="entry name" value="SH3_domain"/>
</dbReference>
<dbReference type="Gene3D" id="1.20.1270.60">
    <property type="entry name" value="Arfaptin homology (AH) domain/BAR domain"/>
    <property type="match status" value="1"/>
</dbReference>
<dbReference type="SMART" id="SM00326">
    <property type="entry name" value="SH3"/>
    <property type="match status" value="1"/>
</dbReference>
<organism evidence="12 14">
    <name type="scientific">Pichia kudriavzevii</name>
    <name type="common">Yeast</name>
    <name type="synonym">Issatchenkia orientalis</name>
    <dbReference type="NCBI Taxonomy" id="4909"/>
    <lineage>
        <taxon>Eukaryota</taxon>
        <taxon>Fungi</taxon>
        <taxon>Dikarya</taxon>
        <taxon>Ascomycota</taxon>
        <taxon>Saccharomycotina</taxon>
        <taxon>Pichiomycetes</taxon>
        <taxon>Pichiales</taxon>
        <taxon>Pichiaceae</taxon>
        <taxon>Pichia</taxon>
    </lineage>
</organism>
<keyword evidence="3" id="KW-0963">Cytoplasm</keyword>
<dbReference type="SUPFAM" id="SSF103657">
    <property type="entry name" value="BAR/IMD domain-like"/>
    <property type="match status" value="1"/>
</dbReference>
<dbReference type="GO" id="GO:0032153">
    <property type="term" value="C:cell division site"/>
    <property type="evidence" value="ECO:0007669"/>
    <property type="project" value="TreeGrafter"/>
</dbReference>